<evidence type="ECO:0000313" key="1">
    <source>
        <dbReference type="Proteomes" id="UP000887575"/>
    </source>
</evidence>
<accession>A0AAF3F8N4</accession>
<organism evidence="1 2">
    <name type="scientific">Mesorhabditis belari</name>
    <dbReference type="NCBI Taxonomy" id="2138241"/>
    <lineage>
        <taxon>Eukaryota</taxon>
        <taxon>Metazoa</taxon>
        <taxon>Ecdysozoa</taxon>
        <taxon>Nematoda</taxon>
        <taxon>Chromadorea</taxon>
        <taxon>Rhabditida</taxon>
        <taxon>Rhabditina</taxon>
        <taxon>Rhabditomorpha</taxon>
        <taxon>Rhabditoidea</taxon>
        <taxon>Rhabditidae</taxon>
        <taxon>Mesorhabditinae</taxon>
        <taxon>Mesorhabditis</taxon>
    </lineage>
</organism>
<reference evidence="2" key="1">
    <citation type="submission" date="2024-02" db="UniProtKB">
        <authorList>
            <consortium name="WormBaseParasite"/>
        </authorList>
    </citation>
    <scope>IDENTIFICATION</scope>
</reference>
<name>A0AAF3F8N4_9BILA</name>
<dbReference type="Proteomes" id="UP000887575">
    <property type="component" value="Unassembled WGS sequence"/>
</dbReference>
<evidence type="ECO:0000313" key="2">
    <source>
        <dbReference type="WBParaSite" id="MBELARI_LOCUS326"/>
    </source>
</evidence>
<keyword evidence="1" id="KW-1185">Reference proteome</keyword>
<evidence type="ECO:0008006" key="3">
    <source>
        <dbReference type="Google" id="ProtNLM"/>
    </source>
</evidence>
<dbReference type="WBParaSite" id="MBELARI_LOCUS326">
    <property type="protein sequence ID" value="MBELARI_LOCUS326"/>
    <property type="gene ID" value="MBELARI_LOCUS326"/>
</dbReference>
<proteinExistence type="predicted"/>
<dbReference type="AlphaFoldDB" id="A0AAF3F8N4"/>
<sequence length="325" mass="38172">MSSSFCYRILPEELKNSVLSSVSLKDVQELYKVNKNLQTKILNEPLPRKISNLGIFVVDDEDPLKISLFVSLNREIDFRIYETTVHLVEELNENEIPLKISPQTFWDFLKPIISIKFFELLLHSSIENAPLYSSSLYKNFENGNFLPKASHISSLSLRTTTKYANTIFSKFDAKIVNFLKLGFNIFDEPDGAIGEFLSTALQKPNVRTCKAITWRFSMVSIDQLAICDSKLLIIEEIWNENFQQTIEKIIAENLGKEKETMLLFYYRVYEDAIFQDWFEELRSSIRNQKCEELEQESERIEYMNEIWKNLRDELRNVETCEQKDF</sequence>
<protein>
    <recommendedName>
        <fullName evidence="3">F-box domain-containing protein</fullName>
    </recommendedName>
</protein>